<keyword evidence="9" id="KW-1185">Reference proteome</keyword>
<dbReference type="AlphaFoldDB" id="A0A8T0DHX1"/>
<dbReference type="Proteomes" id="UP000699462">
    <property type="component" value="Unassembled WGS sequence"/>
</dbReference>
<dbReference type="OrthoDB" id="6246783at2759"/>
<feature type="signal peptide" evidence="6">
    <location>
        <begin position="1"/>
        <end position="27"/>
    </location>
</feature>
<gene>
    <name evidence="8" type="ORF">P879_02711</name>
</gene>
<sequence length="120" mass="12931">MRKGSGNIKTAYILLAVILLHVQNALANTVINTIDMHVIQCEWLPSNFLMFISISATAKCVILGGACDGTPLHRCCGDLNCELRGLFAGVCKTCIHPGAPCARDAQCCSGRCKQLNCMEF</sequence>
<protein>
    <recommendedName>
        <fullName evidence="7">UPF0506 domain-containing protein</fullName>
    </recommendedName>
</protein>
<accession>A0A8T0DHX1</accession>
<evidence type="ECO:0000313" key="8">
    <source>
        <dbReference type="EMBL" id="KAF8566544.1"/>
    </source>
</evidence>
<comment type="caution">
    <text evidence="8">The sequence shown here is derived from an EMBL/GenBank/DDBJ whole genome shotgun (WGS) entry which is preliminary data.</text>
</comment>
<proteinExistence type="predicted"/>
<evidence type="ECO:0000256" key="2">
    <source>
        <dbReference type="ARBA" id="ARBA00022525"/>
    </source>
</evidence>
<evidence type="ECO:0000313" key="9">
    <source>
        <dbReference type="Proteomes" id="UP000699462"/>
    </source>
</evidence>
<reference evidence="8 9" key="1">
    <citation type="submission" date="2019-07" db="EMBL/GenBank/DDBJ databases">
        <title>Annotation for the trematode Paragonimus westermani.</title>
        <authorList>
            <person name="Choi Y.-J."/>
        </authorList>
    </citation>
    <scope>NUCLEOTIDE SEQUENCE [LARGE SCALE GENOMIC DNA]</scope>
    <source>
        <strain evidence="8">180907_Pwestermani</strain>
    </source>
</reference>
<dbReference type="EMBL" id="JTDF01004956">
    <property type="protein sequence ID" value="KAF8566544.1"/>
    <property type="molecule type" value="Genomic_DNA"/>
</dbReference>
<evidence type="ECO:0000256" key="6">
    <source>
        <dbReference type="SAM" id="SignalP"/>
    </source>
</evidence>
<organism evidence="8 9">
    <name type="scientific">Paragonimus westermani</name>
    <dbReference type="NCBI Taxonomy" id="34504"/>
    <lineage>
        <taxon>Eukaryota</taxon>
        <taxon>Metazoa</taxon>
        <taxon>Spiralia</taxon>
        <taxon>Lophotrochozoa</taxon>
        <taxon>Platyhelminthes</taxon>
        <taxon>Trematoda</taxon>
        <taxon>Digenea</taxon>
        <taxon>Plagiorchiida</taxon>
        <taxon>Troglotremata</taxon>
        <taxon>Troglotrematidae</taxon>
        <taxon>Paragonimus</taxon>
    </lineage>
</organism>
<name>A0A8T0DHX1_9TREM</name>
<feature type="chain" id="PRO_5035837134" description="UPF0506 domain-containing protein" evidence="6">
    <location>
        <begin position="28"/>
        <end position="120"/>
    </location>
</feature>
<evidence type="ECO:0000256" key="3">
    <source>
        <dbReference type="ARBA" id="ARBA00022729"/>
    </source>
</evidence>
<keyword evidence="2" id="KW-0964">Secreted</keyword>
<keyword evidence="4" id="KW-0960">Knottin</keyword>
<dbReference type="InterPro" id="IPR021712">
    <property type="entry name" value="UPF0506"/>
</dbReference>
<evidence type="ECO:0000259" key="7">
    <source>
        <dbReference type="Pfam" id="PF11703"/>
    </source>
</evidence>
<evidence type="ECO:0000256" key="4">
    <source>
        <dbReference type="ARBA" id="ARBA00022854"/>
    </source>
</evidence>
<dbReference type="GO" id="GO:0005576">
    <property type="term" value="C:extracellular region"/>
    <property type="evidence" value="ECO:0007669"/>
    <property type="project" value="UniProtKB-SubCell"/>
</dbReference>
<dbReference type="Pfam" id="PF11703">
    <property type="entry name" value="UPF0506"/>
    <property type="match status" value="1"/>
</dbReference>
<evidence type="ECO:0000256" key="5">
    <source>
        <dbReference type="ARBA" id="ARBA00023157"/>
    </source>
</evidence>
<keyword evidence="3 6" id="KW-0732">Signal</keyword>
<comment type="subcellular location">
    <subcellularLocation>
        <location evidence="1">Secreted</location>
    </subcellularLocation>
</comment>
<keyword evidence="5" id="KW-1015">Disulfide bond</keyword>
<feature type="domain" description="UPF0506" evidence="7">
    <location>
        <begin position="60"/>
        <end position="117"/>
    </location>
</feature>
<evidence type="ECO:0000256" key="1">
    <source>
        <dbReference type="ARBA" id="ARBA00004613"/>
    </source>
</evidence>